<evidence type="ECO:0000313" key="3">
    <source>
        <dbReference type="Proteomes" id="UP000241473"/>
    </source>
</evidence>
<feature type="transmembrane region" description="Helical" evidence="1">
    <location>
        <begin position="113"/>
        <end position="142"/>
    </location>
</feature>
<name>A0A2R6AER7_9ARCH</name>
<evidence type="ECO:0000256" key="1">
    <source>
        <dbReference type="SAM" id="Phobius"/>
    </source>
</evidence>
<sequence>MGLSFSSNFITATPLIALLINSKEKMKILKGFVWGFLIVNLPVLLLTPKGWVTQFTYHISWYIEDSWLLLIPYFNSHIFSPWAKPISIIVTLSLIFLVFRFKKKFDVVDDSWLVQACVLFGSYIYAPQLNICILPLFSLIYLNPTMIDFFLFLAFDLCNVGIMLNWFDSPNSMVLPAPSQILSIERCVILLLLILLFLKQKTFDKRLVQANNVQTTQL</sequence>
<keyword evidence="1" id="KW-1133">Transmembrane helix</keyword>
<gene>
    <name evidence="2" type="ORF">B9Q00_11385</name>
</gene>
<dbReference type="Proteomes" id="UP000241473">
    <property type="component" value="Unassembled WGS sequence"/>
</dbReference>
<comment type="caution">
    <text evidence="2">The sequence shown here is derived from an EMBL/GenBank/DDBJ whole genome shotgun (WGS) entry which is preliminary data.</text>
</comment>
<dbReference type="AlphaFoldDB" id="A0A2R6AER7"/>
<protein>
    <submittedName>
        <fullName evidence="2">Uncharacterized protein</fullName>
    </submittedName>
</protein>
<keyword evidence="1" id="KW-0812">Transmembrane</keyword>
<feature type="transmembrane region" description="Helical" evidence="1">
    <location>
        <begin position="82"/>
        <end position="101"/>
    </location>
</feature>
<feature type="transmembrane region" description="Helical" evidence="1">
    <location>
        <begin position="28"/>
        <end position="47"/>
    </location>
</feature>
<accession>A0A2R6AER7</accession>
<dbReference type="EMBL" id="NEXB01000168">
    <property type="protein sequence ID" value="PSN84870.1"/>
    <property type="molecule type" value="Genomic_DNA"/>
</dbReference>
<keyword evidence="1" id="KW-0472">Membrane</keyword>
<feature type="transmembrane region" description="Helical" evidence="1">
    <location>
        <begin position="149"/>
        <end position="167"/>
    </location>
</feature>
<feature type="transmembrane region" description="Helical" evidence="1">
    <location>
        <begin position="179"/>
        <end position="198"/>
    </location>
</feature>
<evidence type="ECO:0000313" key="2">
    <source>
        <dbReference type="EMBL" id="PSN84870.1"/>
    </source>
</evidence>
<proteinExistence type="predicted"/>
<reference evidence="2 3" key="1">
    <citation type="submission" date="2017-04" db="EMBL/GenBank/DDBJ databases">
        <title>Novel microbial lineages endemic to geothermal iron-oxide mats fill important gaps in the evolutionary history of Archaea.</title>
        <authorList>
            <person name="Jay Z.J."/>
            <person name="Beam J.P."/>
            <person name="Dlakic M."/>
            <person name="Rusch D.B."/>
            <person name="Kozubal M.A."/>
            <person name="Inskeep W.P."/>
        </authorList>
    </citation>
    <scope>NUCLEOTIDE SEQUENCE [LARGE SCALE GENOMIC DNA]</scope>
    <source>
        <strain evidence="2">OSP_C</strain>
    </source>
</reference>
<organism evidence="2 3">
    <name type="scientific">Candidatus Marsarchaeota G1 archaeon OSP_C</name>
    <dbReference type="NCBI Taxonomy" id="1978154"/>
    <lineage>
        <taxon>Archaea</taxon>
        <taxon>Candidatus Marsarchaeota</taxon>
        <taxon>Candidatus Marsarchaeota group 1</taxon>
    </lineage>
</organism>